<keyword evidence="1" id="KW-0808">Transferase</keyword>
<organism evidence="4 5">
    <name type="scientific">Candidatus Thermofonsia Clade 3 bacterium</name>
    <dbReference type="NCBI Taxonomy" id="2364212"/>
    <lineage>
        <taxon>Bacteria</taxon>
        <taxon>Bacillati</taxon>
        <taxon>Chloroflexota</taxon>
        <taxon>Candidatus Thermofontia</taxon>
        <taxon>Candidatus Thermofonsia Clade 3</taxon>
    </lineage>
</organism>
<sequence length="316" mass="33696">MKGALVIGAANFDIKGRMLHRPVLASSNASAIRTSFGGVARNVAENLARLGAPVTLLTAVGDDYAGEDILSSADDVGVDVSRALIVENETTGTYLAALDASGDLYLGLDDLRVLRHITPDYLRLHKDAFRECDIVALDLNLSEAAMLTAIHLAHEYRKPICVDPTSSVLAGRLRPHLPMINIITPNLAEAEALLRCDPIRTPIEALNAARRLVSQGVEVAVITQAERGACYATEEESGQFPALRVDIVDTTGAGDALTAVVIFGYLNDLPMSDTLQLGLRAAALTLRSNETVAPELSLDRLYGFGEDAHSDDQASP</sequence>
<keyword evidence="2 4" id="KW-0418">Kinase</keyword>
<proteinExistence type="predicted"/>
<evidence type="ECO:0000313" key="4">
    <source>
        <dbReference type="EMBL" id="PJF48649.1"/>
    </source>
</evidence>
<dbReference type="AlphaFoldDB" id="A0A2M8QFT0"/>
<accession>A0A2M8QFT0</accession>
<dbReference type="CDD" id="cd01941">
    <property type="entry name" value="YeiC_kinase_like"/>
    <property type="match status" value="1"/>
</dbReference>
<evidence type="ECO:0000256" key="2">
    <source>
        <dbReference type="ARBA" id="ARBA00022777"/>
    </source>
</evidence>
<dbReference type="SUPFAM" id="SSF53613">
    <property type="entry name" value="Ribokinase-like"/>
    <property type="match status" value="1"/>
</dbReference>
<dbReference type="PANTHER" id="PTHR10584">
    <property type="entry name" value="SUGAR KINASE"/>
    <property type="match status" value="1"/>
</dbReference>
<feature type="domain" description="Carbohydrate kinase PfkB" evidence="3">
    <location>
        <begin position="3"/>
        <end position="293"/>
    </location>
</feature>
<name>A0A2M8QFT0_9CHLR</name>
<evidence type="ECO:0000256" key="1">
    <source>
        <dbReference type="ARBA" id="ARBA00022679"/>
    </source>
</evidence>
<dbReference type="InterPro" id="IPR002173">
    <property type="entry name" value="Carboh/pur_kinase_PfkB_CS"/>
</dbReference>
<dbReference type="Gene3D" id="3.40.1190.20">
    <property type="match status" value="1"/>
</dbReference>
<comment type="caution">
    <text evidence="4">The sequence shown here is derived from an EMBL/GenBank/DDBJ whole genome shotgun (WGS) entry which is preliminary data.</text>
</comment>
<evidence type="ECO:0000259" key="3">
    <source>
        <dbReference type="Pfam" id="PF00294"/>
    </source>
</evidence>
<dbReference type="InterPro" id="IPR011611">
    <property type="entry name" value="PfkB_dom"/>
</dbReference>
<evidence type="ECO:0000313" key="5">
    <source>
        <dbReference type="Proteomes" id="UP000230790"/>
    </source>
</evidence>
<protein>
    <submittedName>
        <fullName evidence="4">Ribokinase</fullName>
    </submittedName>
</protein>
<dbReference type="PANTHER" id="PTHR10584:SF166">
    <property type="entry name" value="RIBOKINASE"/>
    <property type="match status" value="1"/>
</dbReference>
<dbReference type="PROSITE" id="PS00583">
    <property type="entry name" value="PFKB_KINASES_1"/>
    <property type="match status" value="1"/>
</dbReference>
<dbReference type="InterPro" id="IPR029056">
    <property type="entry name" value="Ribokinase-like"/>
</dbReference>
<dbReference type="Pfam" id="PF00294">
    <property type="entry name" value="PfkB"/>
    <property type="match status" value="1"/>
</dbReference>
<dbReference type="GO" id="GO:0016301">
    <property type="term" value="F:kinase activity"/>
    <property type="evidence" value="ECO:0007669"/>
    <property type="project" value="UniProtKB-KW"/>
</dbReference>
<gene>
    <name evidence="4" type="ORF">CUN48_02465</name>
</gene>
<dbReference type="EMBL" id="PGTN01000009">
    <property type="protein sequence ID" value="PJF48649.1"/>
    <property type="molecule type" value="Genomic_DNA"/>
</dbReference>
<reference evidence="4 5" key="1">
    <citation type="submission" date="2017-11" db="EMBL/GenBank/DDBJ databases">
        <title>Evolution of Phototrophy in the Chloroflexi Phylum Driven by Horizontal Gene Transfer.</title>
        <authorList>
            <person name="Ward L.M."/>
            <person name="Hemp J."/>
            <person name="Shih P.M."/>
            <person name="Mcglynn S.E."/>
            <person name="Fischer W."/>
        </authorList>
    </citation>
    <scope>NUCLEOTIDE SEQUENCE [LARGE SCALE GENOMIC DNA]</scope>
    <source>
        <strain evidence="4">JP3_7</strain>
    </source>
</reference>
<dbReference type="Proteomes" id="UP000230790">
    <property type="component" value="Unassembled WGS sequence"/>
</dbReference>